<dbReference type="Pfam" id="PF07519">
    <property type="entry name" value="Tannase"/>
    <property type="match status" value="1"/>
</dbReference>
<evidence type="ECO:0000256" key="1">
    <source>
        <dbReference type="ARBA" id="ARBA00006249"/>
    </source>
</evidence>
<sequence length="476" mass="54268">MIDCKKTIKTMLLMSGLCFFSLAPSFLTNAMSTYITGAHNVNVVQYADLTTNNPDIGKLAEGRRIALAVSDWSTGTPQRPDWYAPKIKISGKEISGYFDDCNFVIRVPDKWNGRLVIVGAPGFGDSRSTDALISDYVLTKVDKNGASYAYAICDKGTTGEQIPAPDGVIYPWAKAMNAFSNKEDSLSEWNQRFYELTMASREVLKKLYNKEPAYTYLWGYSNGGYVTRYAMEHHPELYSGMIDWEGVLWRGHEENLISSLSTAVNAWQILKDQTASPQAKKLAAASLEKMGLPEQSRMLWPIYGTLYWLPTLNLHRVKYDPEYKNRNWWEFLSHPEDYKNYDWFKRPEAMKRIAAIENTGKIIKPTITIHGTWDALLFPNVHAAAYEKLVEKNGDIRMYRLYMVEHGNHFDSFVNNPKVDPQNTLQPLMPYVHQAFDALVNWVENGVPAPPSMTIGVPESKNKVFSIWDHSEIDMY</sequence>
<accession>A0A1G9V7U6</accession>
<dbReference type="Pfam" id="PF10605">
    <property type="entry name" value="3HBOH"/>
    <property type="match status" value="1"/>
</dbReference>
<dbReference type="GO" id="GO:0019605">
    <property type="term" value="P:butyrate metabolic process"/>
    <property type="evidence" value="ECO:0007669"/>
    <property type="project" value="InterPro"/>
</dbReference>
<feature type="chain" id="PRO_5039492617" evidence="8">
    <location>
        <begin position="31"/>
        <end position="476"/>
    </location>
</feature>
<keyword evidence="5" id="KW-0378">Hydrolase</keyword>
<protein>
    <submittedName>
        <fullName evidence="9">Tannase and feruloyl esterase</fullName>
    </submittedName>
</protein>
<keyword evidence="7" id="KW-1015">Disulfide bond</keyword>
<dbReference type="InterPro" id="IPR029058">
    <property type="entry name" value="AB_hydrolase_fold"/>
</dbReference>
<name>A0A1G9V7U6_9FIRM</name>
<keyword evidence="4 8" id="KW-0732">Signal</keyword>
<dbReference type="STRING" id="349095.SAMN05660299_01359"/>
<dbReference type="EMBL" id="FNHQ01000011">
    <property type="protein sequence ID" value="SDM68224.1"/>
    <property type="molecule type" value="Genomic_DNA"/>
</dbReference>
<keyword evidence="10" id="KW-1185">Reference proteome</keyword>
<evidence type="ECO:0000256" key="5">
    <source>
        <dbReference type="ARBA" id="ARBA00022801"/>
    </source>
</evidence>
<feature type="signal peptide" evidence="8">
    <location>
        <begin position="1"/>
        <end position="30"/>
    </location>
</feature>
<dbReference type="AlphaFoldDB" id="A0A1G9V7U6"/>
<dbReference type="RefSeq" id="WP_176762896.1">
    <property type="nucleotide sequence ID" value="NZ_FNHQ01000011.1"/>
</dbReference>
<proteinExistence type="inferred from homology"/>
<evidence type="ECO:0000256" key="2">
    <source>
        <dbReference type="ARBA" id="ARBA00022487"/>
    </source>
</evidence>
<dbReference type="InterPro" id="IPR016582">
    <property type="entry name" value="OHBut_olig_hydro_put"/>
</dbReference>
<dbReference type="Gene3D" id="3.40.50.1820">
    <property type="entry name" value="alpha/beta hydrolase"/>
    <property type="match status" value="1"/>
</dbReference>
<evidence type="ECO:0000256" key="6">
    <source>
        <dbReference type="ARBA" id="ARBA00022837"/>
    </source>
</evidence>
<evidence type="ECO:0000256" key="7">
    <source>
        <dbReference type="ARBA" id="ARBA00023157"/>
    </source>
</evidence>
<dbReference type="InterPro" id="IPR011118">
    <property type="entry name" value="Tannase/feruloyl_esterase"/>
</dbReference>
<keyword evidence="2" id="KW-0719">Serine esterase</keyword>
<dbReference type="GO" id="GO:0046872">
    <property type="term" value="F:metal ion binding"/>
    <property type="evidence" value="ECO:0007669"/>
    <property type="project" value="UniProtKB-KW"/>
</dbReference>
<dbReference type="PANTHER" id="PTHR33938:SF13">
    <property type="entry name" value="CARBOXYLIC ESTER HYDROLASE"/>
    <property type="match status" value="1"/>
</dbReference>
<dbReference type="PANTHER" id="PTHR33938">
    <property type="entry name" value="FERULOYL ESTERASE B-RELATED"/>
    <property type="match status" value="1"/>
</dbReference>
<dbReference type="GO" id="GO:0005615">
    <property type="term" value="C:extracellular space"/>
    <property type="evidence" value="ECO:0007669"/>
    <property type="project" value="InterPro"/>
</dbReference>
<evidence type="ECO:0000313" key="9">
    <source>
        <dbReference type="EMBL" id="SDM68224.1"/>
    </source>
</evidence>
<dbReference type="GO" id="GO:0047989">
    <property type="term" value="F:hydroxybutyrate-dimer hydrolase activity"/>
    <property type="evidence" value="ECO:0007669"/>
    <property type="project" value="InterPro"/>
</dbReference>
<comment type="similarity">
    <text evidence="1">Belongs to the tannase family.</text>
</comment>
<evidence type="ECO:0000256" key="3">
    <source>
        <dbReference type="ARBA" id="ARBA00022723"/>
    </source>
</evidence>
<reference evidence="9 10" key="1">
    <citation type="submission" date="2016-10" db="EMBL/GenBank/DDBJ databases">
        <authorList>
            <person name="de Groot N.N."/>
        </authorList>
    </citation>
    <scope>NUCLEOTIDE SEQUENCE [LARGE SCALE GENOMIC DNA]</scope>
    <source>
        <strain evidence="9 10">DSM 16981</strain>
    </source>
</reference>
<gene>
    <name evidence="9" type="ORF">SAMN05660299_01359</name>
</gene>
<dbReference type="SUPFAM" id="SSF53474">
    <property type="entry name" value="alpha/beta-Hydrolases"/>
    <property type="match status" value="1"/>
</dbReference>
<organism evidence="9 10">
    <name type="scientific">Megasphaera paucivorans</name>
    <dbReference type="NCBI Taxonomy" id="349095"/>
    <lineage>
        <taxon>Bacteria</taxon>
        <taxon>Bacillati</taxon>
        <taxon>Bacillota</taxon>
        <taxon>Negativicutes</taxon>
        <taxon>Veillonellales</taxon>
        <taxon>Veillonellaceae</taxon>
        <taxon>Megasphaera</taxon>
    </lineage>
</organism>
<evidence type="ECO:0000256" key="4">
    <source>
        <dbReference type="ARBA" id="ARBA00022729"/>
    </source>
</evidence>
<evidence type="ECO:0000313" key="10">
    <source>
        <dbReference type="Proteomes" id="UP000199309"/>
    </source>
</evidence>
<dbReference type="Proteomes" id="UP000199309">
    <property type="component" value="Unassembled WGS sequence"/>
</dbReference>
<keyword evidence="6" id="KW-0106">Calcium</keyword>
<evidence type="ECO:0000256" key="8">
    <source>
        <dbReference type="SAM" id="SignalP"/>
    </source>
</evidence>
<keyword evidence="3" id="KW-0479">Metal-binding</keyword>